<comment type="similarity">
    <text evidence="1">Belongs to the class IV-like SAM-binding methyltransferase superfamily. RNA methyltransferase TrmH family.</text>
</comment>
<dbReference type="SUPFAM" id="SSF55315">
    <property type="entry name" value="L30e-like"/>
    <property type="match status" value="1"/>
</dbReference>
<dbReference type="Pfam" id="PF22435">
    <property type="entry name" value="MRM3-like_sub_bind"/>
    <property type="match status" value="1"/>
</dbReference>
<gene>
    <name evidence="5" type="ORF">DLJ74_07035</name>
</gene>
<feature type="domain" description="RNA 2-O ribose methyltransferase substrate binding" evidence="4">
    <location>
        <begin position="29"/>
        <end position="96"/>
    </location>
</feature>
<dbReference type="InterPro" id="IPR029026">
    <property type="entry name" value="tRNA_m1G_MTases_N"/>
</dbReference>
<organism evidence="5 6">
    <name type="scientific">Gracilibacillus dipsosauri</name>
    <dbReference type="NCBI Taxonomy" id="178340"/>
    <lineage>
        <taxon>Bacteria</taxon>
        <taxon>Bacillati</taxon>
        <taxon>Bacillota</taxon>
        <taxon>Bacilli</taxon>
        <taxon>Bacillales</taxon>
        <taxon>Bacillaceae</taxon>
        <taxon>Gracilibacillus</taxon>
    </lineage>
</organism>
<dbReference type="GO" id="GO:0005737">
    <property type="term" value="C:cytoplasm"/>
    <property type="evidence" value="ECO:0007669"/>
    <property type="project" value="UniProtKB-ARBA"/>
</dbReference>
<dbReference type="RefSeq" id="WP_109983936.1">
    <property type="nucleotide sequence ID" value="NZ_JAJUIE010000029.1"/>
</dbReference>
<keyword evidence="2 5" id="KW-0489">Methyltransferase</keyword>
<dbReference type="GO" id="GO:0032259">
    <property type="term" value="P:methylation"/>
    <property type="evidence" value="ECO:0007669"/>
    <property type="project" value="UniProtKB-KW"/>
</dbReference>
<dbReference type="InterPro" id="IPR029064">
    <property type="entry name" value="Ribosomal_eL30-like_sf"/>
</dbReference>
<dbReference type="EMBL" id="QGTD01000008">
    <property type="protein sequence ID" value="PWU68205.1"/>
    <property type="molecule type" value="Genomic_DNA"/>
</dbReference>
<name>A0A317KXS2_9BACI</name>
<comment type="caution">
    <text evidence="5">The sequence shown here is derived from an EMBL/GenBank/DDBJ whole genome shotgun (WGS) entry which is preliminary data.</text>
</comment>
<dbReference type="CDD" id="cd18095">
    <property type="entry name" value="SpoU-like_rRNA-MTase"/>
    <property type="match status" value="1"/>
</dbReference>
<dbReference type="GO" id="GO:0006396">
    <property type="term" value="P:RNA processing"/>
    <property type="evidence" value="ECO:0007669"/>
    <property type="project" value="InterPro"/>
</dbReference>
<dbReference type="SMART" id="SM00967">
    <property type="entry name" value="SpoU_sub_bind"/>
    <property type="match status" value="1"/>
</dbReference>
<dbReference type="InterPro" id="IPR053888">
    <property type="entry name" value="MRM3-like_sub_bind"/>
</dbReference>
<evidence type="ECO:0000313" key="6">
    <source>
        <dbReference type="Proteomes" id="UP000245624"/>
    </source>
</evidence>
<evidence type="ECO:0000256" key="1">
    <source>
        <dbReference type="ARBA" id="ARBA00007228"/>
    </source>
</evidence>
<dbReference type="InterPro" id="IPR013123">
    <property type="entry name" value="SpoU_subst-bd"/>
</dbReference>
<dbReference type="InterPro" id="IPR001537">
    <property type="entry name" value="SpoU_MeTrfase"/>
</dbReference>
<dbReference type="Gene3D" id="3.40.1280.10">
    <property type="match status" value="1"/>
</dbReference>
<protein>
    <submittedName>
        <fullName evidence="5">RNA methyltransferase</fullName>
    </submittedName>
</protein>
<dbReference type="InterPro" id="IPR051259">
    <property type="entry name" value="rRNA_Methyltransferase"/>
</dbReference>
<dbReference type="PANTHER" id="PTHR43191:SF2">
    <property type="entry name" value="RRNA METHYLTRANSFERASE 3, MITOCHONDRIAL"/>
    <property type="match status" value="1"/>
</dbReference>
<dbReference type="OrthoDB" id="9794400at2"/>
<keyword evidence="6" id="KW-1185">Reference proteome</keyword>
<evidence type="ECO:0000313" key="5">
    <source>
        <dbReference type="EMBL" id="PWU68205.1"/>
    </source>
</evidence>
<dbReference type="AlphaFoldDB" id="A0A317KXS2"/>
<dbReference type="SUPFAM" id="SSF75217">
    <property type="entry name" value="alpha/beta knot"/>
    <property type="match status" value="1"/>
</dbReference>
<reference evidence="5 6" key="1">
    <citation type="submission" date="2018-05" db="EMBL/GenBank/DDBJ databases">
        <title>Genomic analysis of Gracilibacillus dipsosauri DD1 reveals novel features of a salt-tolerant amylase.</title>
        <authorList>
            <person name="Deutch C.E."/>
            <person name="Yang S."/>
        </authorList>
    </citation>
    <scope>NUCLEOTIDE SEQUENCE [LARGE SCALE GENOMIC DNA]</scope>
    <source>
        <strain evidence="5 6">DD1</strain>
    </source>
</reference>
<proteinExistence type="inferred from homology"/>
<dbReference type="PANTHER" id="PTHR43191">
    <property type="entry name" value="RRNA METHYLTRANSFERASE 3"/>
    <property type="match status" value="1"/>
</dbReference>
<evidence type="ECO:0000256" key="2">
    <source>
        <dbReference type="ARBA" id="ARBA00022603"/>
    </source>
</evidence>
<evidence type="ECO:0000259" key="4">
    <source>
        <dbReference type="SMART" id="SM00967"/>
    </source>
</evidence>
<evidence type="ECO:0000256" key="3">
    <source>
        <dbReference type="ARBA" id="ARBA00022679"/>
    </source>
</evidence>
<dbReference type="InterPro" id="IPR029028">
    <property type="entry name" value="Alpha/beta_knot_MTases"/>
</dbReference>
<dbReference type="GO" id="GO:0003723">
    <property type="term" value="F:RNA binding"/>
    <property type="evidence" value="ECO:0007669"/>
    <property type="project" value="InterPro"/>
</dbReference>
<dbReference type="GO" id="GO:0008173">
    <property type="term" value="F:RNA methyltransferase activity"/>
    <property type="evidence" value="ECO:0007669"/>
    <property type="project" value="InterPro"/>
</dbReference>
<sequence length="245" mass="27251">MITSVKNEMVKEWRKLKQKKERDRQEKFMIEGFHLIEEAHKSEWEIVALIHEEHIEIEKSLLQYPLYTVSDNVMAAITETKTPQGIAAVVKKRNVQDSLSNKALLIDEVQDPGNVGTMIRTADAAGFDTVILGKGTVDLYNDKVIRATQGSIFHLNIMQADLIKEMEKLQANGIPIWSTGLAQAKPYQQVEKPDRIAIVVGNEGAGVSKEIMDKASENVVIPIHGKAESLNVSVAAAILMYYVVG</sequence>
<keyword evidence="3 5" id="KW-0808">Transferase</keyword>
<dbReference type="Pfam" id="PF00588">
    <property type="entry name" value="SpoU_methylase"/>
    <property type="match status" value="1"/>
</dbReference>
<dbReference type="Proteomes" id="UP000245624">
    <property type="component" value="Unassembled WGS sequence"/>
</dbReference>
<dbReference type="Gene3D" id="3.30.1330.30">
    <property type="match status" value="1"/>
</dbReference>
<accession>A0A317KXS2</accession>